<feature type="transmembrane region" description="Helical" evidence="5">
    <location>
        <begin position="183"/>
        <end position="207"/>
    </location>
</feature>
<dbReference type="GO" id="GO:0004984">
    <property type="term" value="F:olfactory receptor activity"/>
    <property type="evidence" value="ECO:0007669"/>
    <property type="project" value="TreeGrafter"/>
</dbReference>
<gene>
    <name evidence="8" type="primary">LOC115816113</name>
</gene>
<dbReference type="Pfam" id="PF00001">
    <property type="entry name" value="7tm_1"/>
    <property type="match status" value="1"/>
</dbReference>
<dbReference type="GO" id="GO:0005549">
    <property type="term" value="F:odorant binding"/>
    <property type="evidence" value="ECO:0007669"/>
    <property type="project" value="TreeGrafter"/>
</dbReference>
<organism evidence="7 8">
    <name type="scientific">Chanos chanos</name>
    <name type="common">Milkfish</name>
    <name type="synonym">Mugil chanos</name>
    <dbReference type="NCBI Taxonomy" id="29144"/>
    <lineage>
        <taxon>Eukaryota</taxon>
        <taxon>Metazoa</taxon>
        <taxon>Chordata</taxon>
        <taxon>Craniata</taxon>
        <taxon>Vertebrata</taxon>
        <taxon>Euteleostomi</taxon>
        <taxon>Actinopterygii</taxon>
        <taxon>Neopterygii</taxon>
        <taxon>Teleostei</taxon>
        <taxon>Ostariophysi</taxon>
        <taxon>Gonorynchiformes</taxon>
        <taxon>Chanidae</taxon>
        <taxon>Chanos</taxon>
    </lineage>
</organism>
<dbReference type="RefSeq" id="XP_030634941.1">
    <property type="nucleotide sequence ID" value="XM_030779081.1"/>
</dbReference>
<evidence type="ECO:0000256" key="1">
    <source>
        <dbReference type="ARBA" id="ARBA00004370"/>
    </source>
</evidence>
<dbReference type="GeneID" id="115816113"/>
<evidence type="ECO:0000256" key="2">
    <source>
        <dbReference type="ARBA" id="ARBA00022692"/>
    </source>
</evidence>
<dbReference type="OrthoDB" id="6359945at2759"/>
<keyword evidence="3 5" id="KW-1133">Transmembrane helix</keyword>
<dbReference type="GO" id="GO:0016020">
    <property type="term" value="C:membrane"/>
    <property type="evidence" value="ECO:0007669"/>
    <property type="project" value="UniProtKB-SubCell"/>
</dbReference>
<dbReference type="AlphaFoldDB" id="A0A6J2VUS2"/>
<dbReference type="Gene3D" id="1.20.1070.10">
    <property type="entry name" value="Rhodopsin 7-helix transmembrane proteins"/>
    <property type="match status" value="1"/>
</dbReference>
<dbReference type="InParanoid" id="A0A6J2VUS2"/>
<feature type="transmembrane region" description="Helical" evidence="5">
    <location>
        <begin position="255"/>
        <end position="277"/>
    </location>
</feature>
<dbReference type="FunFam" id="1.20.1070.10:FF:000096">
    <property type="entry name" value="Odorant receptor 131-2"/>
    <property type="match status" value="1"/>
</dbReference>
<sequence>MNLSGPIEEFHIVFIRNFTSVLLGIIINYINGTLVFTFFKNSIFYTDPRYILYIHLVINDIIMLTIAVGLQVVTYAMPYFRVSVCCVILLLASTTTKNTPLNLAGMAIERYIAICKPLHHPQICTVHRTYILIFLIWIVSVIPEIGDIFIAVATQPVAFFSTSTFCYNLGIYFTPQHKDKSTVVQAVLLSFVWVTLIFTYFNVLFAAKAATNSARKARSTILLHGVQLLLCMLSYISPVINFIFIPLFPNRRREILFVTFLLVNVFPRLLSPLIYGVRDQKFVKHIKIYLLCKLHVVQVKPDSK</sequence>
<keyword evidence="7" id="KW-1185">Reference proteome</keyword>
<feature type="domain" description="G-protein coupled receptors family 1 profile" evidence="6">
    <location>
        <begin position="30"/>
        <end position="275"/>
    </location>
</feature>
<evidence type="ECO:0000256" key="3">
    <source>
        <dbReference type="ARBA" id="ARBA00022989"/>
    </source>
</evidence>
<dbReference type="CDD" id="cd00637">
    <property type="entry name" value="7tm_classA_rhodopsin-like"/>
    <property type="match status" value="1"/>
</dbReference>
<feature type="transmembrane region" description="Helical" evidence="5">
    <location>
        <begin position="130"/>
        <end position="153"/>
    </location>
</feature>
<name>A0A6J2VUS2_CHACN</name>
<reference evidence="8" key="1">
    <citation type="submission" date="2025-08" db="UniProtKB">
        <authorList>
            <consortium name="RefSeq"/>
        </authorList>
    </citation>
    <scope>IDENTIFICATION</scope>
</reference>
<feature type="transmembrane region" description="Helical" evidence="5">
    <location>
        <begin position="20"/>
        <end position="39"/>
    </location>
</feature>
<dbReference type="InterPro" id="IPR052921">
    <property type="entry name" value="GPCR1_Superfamily_Member"/>
</dbReference>
<feature type="transmembrane region" description="Helical" evidence="5">
    <location>
        <begin position="228"/>
        <end position="249"/>
    </location>
</feature>
<accession>A0A6J2VUS2</accession>
<evidence type="ECO:0000259" key="6">
    <source>
        <dbReference type="PROSITE" id="PS50262"/>
    </source>
</evidence>
<dbReference type="Proteomes" id="UP000504632">
    <property type="component" value="Chromosome 7"/>
</dbReference>
<proteinExistence type="predicted"/>
<dbReference type="PANTHER" id="PTHR26451">
    <property type="entry name" value="G_PROTEIN_RECEP_F1_2 DOMAIN-CONTAINING PROTEIN"/>
    <property type="match status" value="1"/>
</dbReference>
<evidence type="ECO:0000313" key="8">
    <source>
        <dbReference type="RefSeq" id="XP_030634941.1"/>
    </source>
</evidence>
<keyword evidence="4 5" id="KW-0472">Membrane</keyword>
<feature type="transmembrane region" description="Helical" evidence="5">
    <location>
        <begin position="51"/>
        <end position="73"/>
    </location>
</feature>
<dbReference type="SUPFAM" id="SSF81321">
    <property type="entry name" value="Family A G protein-coupled receptor-like"/>
    <property type="match status" value="1"/>
</dbReference>
<dbReference type="PANTHER" id="PTHR26451:SF998">
    <property type="entry name" value="ODORANT RECEPTOR-RELATED"/>
    <property type="match status" value="1"/>
</dbReference>
<evidence type="ECO:0000256" key="5">
    <source>
        <dbReference type="SAM" id="Phobius"/>
    </source>
</evidence>
<evidence type="ECO:0000256" key="4">
    <source>
        <dbReference type="ARBA" id="ARBA00023136"/>
    </source>
</evidence>
<keyword evidence="2 5" id="KW-0812">Transmembrane</keyword>
<dbReference type="PRINTS" id="PR00237">
    <property type="entry name" value="GPCRRHODOPSN"/>
</dbReference>
<comment type="subcellular location">
    <subcellularLocation>
        <location evidence="1">Membrane</location>
    </subcellularLocation>
</comment>
<evidence type="ECO:0000313" key="7">
    <source>
        <dbReference type="Proteomes" id="UP000504632"/>
    </source>
</evidence>
<protein>
    <submittedName>
        <fullName evidence="8">Odorant receptor 131-2-like</fullName>
    </submittedName>
</protein>
<dbReference type="GO" id="GO:0004930">
    <property type="term" value="F:G protein-coupled receptor activity"/>
    <property type="evidence" value="ECO:0007669"/>
    <property type="project" value="InterPro"/>
</dbReference>
<dbReference type="InterPro" id="IPR017452">
    <property type="entry name" value="GPCR_Rhodpsn_7TM"/>
</dbReference>
<dbReference type="PROSITE" id="PS50262">
    <property type="entry name" value="G_PROTEIN_RECEP_F1_2"/>
    <property type="match status" value="1"/>
</dbReference>
<dbReference type="InterPro" id="IPR000276">
    <property type="entry name" value="GPCR_Rhodpsn"/>
</dbReference>